<evidence type="ECO:0000256" key="1">
    <source>
        <dbReference type="SAM" id="MobiDB-lite"/>
    </source>
</evidence>
<evidence type="ECO:0000313" key="2">
    <source>
        <dbReference type="EMBL" id="RIQ13240.1"/>
    </source>
</evidence>
<sequence>MTASETTTIKVRKSTRERLSDVARRYGKTMDETLDSLLIEHDHQVRERTRQALADEAFMARIREARAEPMSESTRHSDVLAKFDKAGEDA</sequence>
<feature type="region of interest" description="Disordered" evidence="1">
    <location>
        <begin position="66"/>
        <end position="90"/>
    </location>
</feature>
<dbReference type="RefSeq" id="WP_119662619.1">
    <property type="nucleotide sequence ID" value="NZ_QUAL01000385.1"/>
</dbReference>
<evidence type="ECO:0000313" key="3">
    <source>
        <dbReference type="Proteomes" id="UP000284057"/>
    </source>
</evidence>
<dbReference type="AlphaFoldDB" id="A0A418KIH4"/>
<gene>
    <name evidence="2" type="ORF">DY240_26180</name>
</gene>
<dbReference type="Proteomes" id="UP000284057">
    <property type="component" value="Unassembled WGS sequence"/>
</dbReference>
<organism evidence="2 3">
    <name type="scientific">Jiangella rhizosphaerae</name>
    <dbReference type="NCBI Taxonomy" id="2293569"/>
    <lineage>
        <taxon>Bacteria</taxon>
        <taxon>Bacillati</taxon>
        <taxon>Actinomycetota</taxon>
        <taxon>Actinomycetes</taxon>
        <taxon>Jiangellales</taxon>
        <taxon>Jiangellaceae</taxon>
        <taxon>Jiangella</taxon>
    </lineage>
</organism>
<proteinExistence type="predicted"/>
<name>A0A418KIH4_9ACTN</name>
<reference evidence="2 3" key="1">
    <citation type="submission" date="2018-09" db="EMBL/GenBank/DDBJ databases">
        <title>Isolation, diversity and antifungal activity of actinobacteria from wheat.</title>
        <authorList>
            <person name="Han C."/>
        </authorList>
    </citation>
    <scope>NUCLEOTIDE SEQUENCE [LARGE SCALE GENOMIC DNA]</scope>
    <source>
        <strain evidence="2 3">NEAU-YY265</strain>
    </source>
</reference>
<dbReference type="EMBL" id="QUAL01000385">
    <property type="protein sequence ID" value="RIQ13240.1"/>
    <property type="molecule type" value="Genomic_DNA"/>
</dbReference>
<accession>A0A418KIH4</accession>
<protein>
    <submittedName>
        <fullName evidence="2">Uncharacterized protein</fullName>
    </submittedName>
</protein>
<keyword evidence="3" id="KW-1185">Reference proteome</keyword>
<comment type="caution">
    <text evidence="2">The sequence shown here is derived from an EMBL/GenBank/DDBJ whole genome shotgun (WGS) entry which is preliminary data.</text>
</comment>